<protein>
    <recommendedName>
        <fullName evidence="4">DUF4148 domain-containing protein</fullName>
    </recommendedName>
</protein>
<feature type="chain" id="PRO_5042613976" description="DUF4148 domain-containing protein" evidence="1">
    <location>
        <begin position="19"/>
        <end position="100"/>
    </location>
</feature>
<dbReference type="KEGG" id="brs:S23_22400"/>
<organism evidence="2 3">
    <name type="scientific">Bradyrhizobium cosmicum</name>
    <dbReference type="NCBI Taxonomy" id="1404864"/>
    <lineage>
        <taxon>Bacteria</taxon>
        <taxon>Pseudomonadati</taxon>
        <taxon>Pseudomonadota</taxon>
        <taxon>Alphaproteobacteria</taxon>
        <taxon>Hyphomicrobiales</taxon>
        <taxon>Nitrobacteraceae</taxon>
        <taxon>Bradyrhizobium</taxon>
    </lineage>
</organism>
<dbReference type="Proteomes" id="UP000007886">
    <property type="component" value="Chromosome"/>
</dbReference>
<name>A0AAI8MCJ4_9BRAD</name>
<feature type="signal peptide" evidence="1">
    <location>
        <begin position="1"/>
        <end position="18"/>
    </location>
</feature>
<evidence type="ECO:0008006" key="4">
    <source>
        <dbReference type="Google" id="ProtNLM"/>
    </source>
</evidence>
<evidence type="ECO:0000313" key="3">
    <source>
        <dbReference type="Proteomes" id="UP000007886"/>
    </source>
</evidence>
<gene>
    <name evidence="2" type="ORF">S23_22400</name>
</gene>
<dbReference type="RefSeq" id="WP_015684782.1">
    <property type="nucleotide sequence ID" value="NC_017082.1"/>
</dbReference>
<evidence type="ECO:0000256" key="1">
    <source>
        <dbReference type="SAM" id="SignalP"/>
    </source>
</evidence>
<sequence>MKRTPFSAGLIVALAVLAGPDHLSIGELPVMVGKANADNGGKAGRTPVMPLARDPSTAVAEEYNAARRTGTRDAYELFIARHSDDPLAEQARAELKRLSR</sequence>
<dbReference type="AlphaFoldDB" id="A0AAI8MCJ4"/>
<proteinExistence type="predicted"/>
<evidence type="ECO:0000313" key="2">
    <source>
        <dbReference type="EMBL" id="BAL75453.1"/>
    </source>
</evidence>
<dbReference type="EMBL" id="AP012279">
    <property type="protein sequence ID" value="BAL75453.1"/>
    <property type="molecule type" value="Genomic_DNA"/>
</dbReference>
<keyword evidence="3" id="KW-1185">Reference proteome</keyword>
<reference evidence="2 3" key="1">
    <citation type="journal article" date="2012" name="Microbes Environ.">
        <title>Complete genome sequence of Bradyrhizobium sp. S23321: insights into symbiosis evolution in soil oligotrophs.</title>
        <authorList>
            <person name="Okubo T."/>
            <person name="Tsukui T."/>
            <person name="Maita H."/>
            <person name="Okamoto S."/>
            <person name="Oshima K."/>
            <person name="Fujisawa T."/>
            <person name="Saito A."/>
            <person name="Futamata H."/>
            <person name="Hattori R."/>
            <person name="Shimomura Y."/>
            <person name="Haruta S."/>
            <person name="Morimoto S."/>
            <person name="Wang Y."/>
            <person name="Sakai Y."/>
            <person name="Hattori M."/>
            <person name="Aizawa S."/>
            <person name="Nagashima K.V.P."/>
            <person name="Masuda S."/>
            <person name="Hattori T."/>
            <person name="Yamashita A."/>
            <person name="Bao Z."/>
            <person name="Hayatsu M."/>
            <person name="Kajiya-Kanegae H."/>
            <person name="Yoshinaga I."/>
            <person name="Sakamoto K."/>
            <person name="Toyota K."/>
            <person name="Nakao M."/>
            <person name="Kohara M."/>
            <person name="Anda M."/>
            <person name="Niwa R."/>
            <person name="Jung-Hwan P."/>
            <person name="Sameshima-Saito R."/>
            <person name="Tokuda S."/>
            <person name="Yamamoto S."/>
            <person name="Yamamoto S."/>
            <person name="Yokoyama T."/>
            <person name="Akutsu T."/>
            <person name="Nakamura Y."/>
            <person name="Nakahira-Yanaka Y."/>
            <person name="Takada Hoshino Y."/>
            <person name="Hirakawa H."/>
            <person name="Mitsui H."/>
            <person name="Terasawa K."/>
            <person name="Itakura M."/>
            <person name="Sato S."/>
            <person name="Ikeda-Ohtsubo W."/>
            <person name="Sakakura N."/>
            <person name="Kaminuma E."/>
            <person name="Minamisawa K."/>
        </authorList>
    </citation>
    <scope>NUCLEOTIDE SEQUENCE [LARGE SCALE GENOMIC DNA]</scope>
    <source>
        <strain evidence="2 3">S23321</strain>
    </source>
</reference>
<accession>A0AAI8MCJ4</accession>
<keyword evidence="1" id="KW-0732">Signal</keyword>